<dbReference type="GO" id="GO:0016831">
    <property type="term" value="F:carboxy-lyase activity"/>
    <property type="evidence" value="ECO:0007669"/>
    <property type="project" value="UniProtKB-KW"/>
</dbReference>
<dbReference type="InterPro" id="IPR008286">
    <property type="entry name" value="Prn/Lys/Arg_de-COase_C"/>
</dbReference>
<evidence type="ECO:0000313" key="9">
    <source>
        <dbReference type="Proteomes" id="UP000018896"/>
    </source>
</evidence>
<sequence>METPLIDALKKHLKQRPFSLHVPGHKNGEFFHPSMSDFSSVFTYDLTELEGLDDLHAPTGVIQEAQQAVSRLYNTKESLFLVGGTTVGNIAMMYGLFEPGDTIFIQRNSHKSIFHAVQIADLTPALLTPEFDAKTGLAVGLTLETLKEAINLYPEAKGLVLTYPNYYGSSLNINQLISYAKQQGLLVLVDEAHAPHYCLGMPFPPSALEQGADITVQSAHKMLPALTMSSFLHMSNKLPDSMQQRVKEALTMFQSSSPSYLLMASLDGARAYVESLDKKKINEIMAGIQQVKEELALIKQIQVVEWDESYLLDPLKVTIRTTTKLSGFELQKIFYKHCLYTELADDKHVLLVFGLGKSQLPMEVIRNLAKDLSQYEVLDQEFNKKPISFSRRVKKLELTAKQIRSLRKKRILLEEAIGYVAAEAIIPYPPGVPIVLPGEKLDESVISEIQTLKRAGARFQSEKEVTDVLVIDSEEENE</sequence>
<keyword evidence="3" id="KW-0210">Decarboxylase</keyword>
<dbReference type="EMBL" id="BAUV01000037">
    <property type="protein sequence ID" value="GAE36543.1"/>
    <property type="molecule type" value="Genomic_DNA"/>
</dbReference>
<comment type="similarity">
    <text evidence="2">Belongs to the Orn/Lys/Arg decarboxylase class-I family.</text>
</comment>
<evidence type="ECO:0000256" key="4">
    <source>
        <dbReference type="ARBA" id="ARBA00022898"/>
    </source>
</evidence>
<dbReference type="RefSeq" id="WP_035666581.1">
    <property type="nucleotide sequence ID" value="NZ_BAUV01000037.1"/>
</dbReference>
<comment type="caution">
    <text evidence="8">The sequence shown here is derived from an EMBL/GenBank/DDBJ whole genome shotgun (WGS) entry which is preliminary data.</text>
</comment>
<organism evidence="8 9">
    <name type="scientific">Halalkalibacter akibai (strain ATCC 43226 / DSM 21942 / CIP 109018 / JCM 9157 / 1139)</name>
    <name type="common">Bacillus akibai</name>
    <dbReference type="NCBI Taxonomy" id="1236973"/>
    <lineage>
        <taxon>Bacteria</taxon>
        <taxon>Bacillati</taxon>
        <taxon>Bacillota</taxon>
        <taxon>Bacilli</taxon>
        <taxon>Bacillales</taxon>
        <taxon>Bacillaceae</taxon>
        <taxon>Halalkalibacter</taxon>
    </lineage>
</organism>
<dbReference type="PANTHER" id="PTHR43277:SF3">
    <property type="entry name" value="DECARBOXYLASE, PUTATIVE-RELATED"/>
    <property type="match status" value="1"/>
</dbReference>
<dbReference type="AlphaFoldDB" id="W4QY22"/>
<reference evidence="8 9" key="1">
    <citation type="journal article" date="2014" name="Genome Announc.">
        <title>Draft Genome Sequences of Three Alkaliphilic Bacillus Strains, Bacillus wakoensis JCM 9140T, Bacillus akibai JCM 9157T, and Bacillus hemicellulosilyticus JCM 9152T.</title>
        <authorList>
            <person name="Yuki M."/>
            <person name="Oshima K."/>
            <person name="Suda W."/>
            <person name="Oshida Y."/>
            <person name="Kitamura K."/>
            <person name="Iida T."/>
            <person name="Hattori M."/>
            <person name="Ohkuma M."/>
        </authorList>
    </citation>
    <scope>NUCLEOTIDE SEQUENCE [LARGE SCALE GENOMIC DNA]</scope>
    <source>
        <strain evidence="8 9">JCM 9157</strain>
    </source>
</reference>
<feature type="domain" description="Orn/Lys/Arg decarboxylases family 1 pyridoxal-P attachment site" evidence="6">
    <location>
        <begin position="3"/>
        <end position="304"/>
    </location>
</feature>
<feature type="domain" description="Orn/Lys/Arg decarboxylase C-terminal" evidence="7">
    <location>
        <begin position="395"/>
        <end position="456"/>
    </location>
</feature>
<protein>
    <submittedName>
        <fullName evidence="8">Arginine decarboxylase</fullName>
    </submittedName>
</protein>
<dbReference type="InterPro" id="IPR052357">
    <property type="entry name" value="Orn_Lys_Arg_decarboxylase-I"/>
</dbReference>
<name>W4QY22_HALA3</name>
<dbReference type="InterPro" id="IPR015421">
    <property type="entry name" value="PyrdxlP-dep_Trfase_major"/>
</dbReference>
<keyword evidence="5" id="KW-0456">Lyase</keyword>
<evidence type="ECO:0000256" key="1">
    <source>
        <dbReference type="ARBA" id="ARBA00001933"/>
    </source>
</evidence>
<keyword evidence="4" id="KW-0663">Pyridoxal phosphate</keyword>
<keyword evidence="9" id="KW-1185">Reference proteome</keyword>
<dbReference type="PANTHER" id="PTHR43277">
    <property type="entry name" value="ARGININE DECARBOXYLASE"/>
    <property type="match status" value="1"/>
</dbReference>
<dbReference type="Pfam" id="PF03711">
    <property type="entry name" value="OKR_DC_1_C"/>
    <property type="match status" value="1"/>
</dbReference>
<dbReference type="InterPro" id="IPR036633">
    <property type="entry name" value="Prn/Lys/Arg_de-COase_C_sf"/>
</dbReference>
<evidence type="ECO:0000313" key="8">
    <source>
        <dbReference type="EMBL" id="GAE36543.1"/>
    </source>
</evidence>
<dbReference type="STRING" id="1236973.JCM9157_3738"/>
<proteinExistence type="inferred from homology"/>
<dbReference type="InterPro" id="IPR000310">
    <property type="entry name" value="Orn/Lys/Arg_deCO2ase_major_dom"/>
</dbReference>
<evidence type="ECO:0000256" key="3">
    <source>
        <dbReference type="ARBA" id="ARBA00022793"/>
    </source>
</evidence>
<dbReference type="Proteomes" id="UP000018896">
    <property type="component" value="Unassembled WGS sequence"/>
</dbReference>
<dbReference type="eggNOG" id="COG1982">
    <property type="taxonomic scope" value="Bacteria"/>
</dbReference>
<accession>W4QY22</accession>
<dbReference type="InterPro" id="IPR015424">
    <property type="entry name" value="PyrdxlP-dep_Trfase"/>
</dbReference>
<dbReference type="SUPFAM" id="SSF53383">
    <property type="entry name" value="PLP-dependent transferases"/>
    <property type="match status" value="1"/>
</dbReference>
<evidence type="ECO:0000259" key="6">
    <source>
        <dbReference type="Pfam" id="PF01276"/>
    </source>
</evidence>
<evidence type="ECO:0000256" key="2">
    <source>
        <dbReference type="ARBA" id="ARBA00010671"/>
    </source>
</evidence>
<dbReference type="Gene3D" id="3.40.640.10">
    <property type="entry name" value="Type I PLP-dependent aspartate aminotransferase-like (Major domain)"/>
    <property type="match status" value="1"/>
</dbReference>
<dbReference type="SUPFAM" id="SSF55904">
    <property type="entry name" value="Ornithine decarboxylase C-terminal domain"/>
    <property type="match status" value="1"/>
</dbReference>
<dbReference type="OrthoDB" id="9815233at2"/>
<comment type="cofactor">
    <cofactor evidence="1">
        <name>pyridoxal 5'-phosphate</name>
        <dbReference type="ChEBI" id="CHEBI:597326"/>
    </cofactor>
</comment>
<gene>
    <name evidence="8" type="ORF">JCM9157_3738</name>
</gene>
<evidence type="ECO:0000259" key="7">
    <source>
        <dbReference type="Pfam" id="PF03711"/>
    </source>
</evidence>
<dbReference type="Pfam" id="PF01276">
    <property type="entry name" value="OKR_DC_1"/>
    <property type="match status" value="1"/>
</dbReference>
<dbReference type="Gene3D" id="3.90.105.10">
    <property type="entry name" value="Molybdopterin biosynthesis moea protein, domain 2"/>
    <property type="match status" value="1"/>
</dbReference>
<evidence type="ECO:0000256" key="5">
    <source>
        <dbReference type="ARBA" id="ARBA00023239"/>
    </source>
</evidence>